<protein>
    <recommendedName>
        <fullName evidence="5">Beta/gamma crystallin 'Greek key' domain-containing protein</fullName>
    </recommendedName>
</protein>
<evidence type="ECO:0000259" key="5">
    <source>
        <dbReference type="PROSITE" id="PS50915"/>
    </source>
</evidence>
<accession>A0A7J5Y291</accession>
<reference evidence="6 7" key="1">
    <citation type="submission" date="2020-03" db="EMBL/GenBank/DDBJ databases">
        <title>Dissostichus mawsoni Genome sequencing and assembly.</title>
        <authorList>
            <person name="Park H."/>
        </authorList>
    </citation>
    <scope>NUCLEOTIDE SEQUENCE [LARGE SCALE GENOMIC DNA]</scope>
    <source>
        <strain evidence="6">DM0001</strain>
        <tissue evidence="6">Muscle</tissue>
    </source>
</reference>
<dbReference type="SMART" id="SM00247">
    <property type="entry name" value="XTALbg"/>
    <property type="match status" value="3"/>
</dbReference>
<dbReference type="PANTHER" id="PTHR11818">
    <property type="entry name" value="BETA/GAMMA CRYSTALLIN"/>
    <property type="match status" value="1"/>
</dbReference>
<dbReference type="AlphaFoldDB" id="A0A7J5Y291"/>
<dbReference type="InterPro" id="IPR011024">
    <property type="entry name" value="G_crystallin-like"/>
</dbReference>
<dbReference type="FunFam" id="2.60.20.10:FF:000001">
    <property type="entry name" value="Crystallin gamma S"/>
    <property type="match status" value="1"/>
</dbReference>
<dbReference type="InterPro" id="IPR001064">
    <property type="entry name" value="Beta/gamma_crystallin"/>
</dbReference>
<dbReference type="PANTHER" id="PTHR11818:SF129">
    <property type="entry name" value="CRYSTALLIN, GAMMA M6-RELATED"/>
    <property type="match status" value="1"/>
</dbReference>
<dbReference type="PROSITE" id="PS50915">
    <property type="entry name" value="CRYSTALLIN_BETA_GAMMA"/>
    <property type="match status" value="5"/>
</dbReference>
<gene>
    <name evidence="6" type="ORF">F7725_002403</name>
</gene>
<dbReference type="FunFam" id="2.60.20.10:FF:000003">
    <property type="entry name" value="Crystallin gamma S"/>
    <property type="match status" value="2"/>
</dbReference>
<name>A0A7J5Y291_DISMA</name>
<keyword evidence="4" id="KW-0677">Repeat</keyword>
<feature type="domain" description="Beta/gamma crystallin 'Greek key'" evidence="5">
    <location>
        <begin position="40"/>
        <end position="78"/>
    </location>
</feature>
<feature type="domain" description="Beta/gamma crystallin 'Greek key'" evidence="5">
    <location>
        <begin position="202"/>
        <end position="244"/>
    </location>
</feature>
<dbReference type="GO" id="GO:0002088">
    <property type="term" value="P:lens development in camera-type eye"/>
    <property type="evidence" value="ECO:0007669"/>
    <property type="project" value="TreeGrafter"/>
</dbReference>
<dbReference type="SUPFAM" id="SSF49695">
    <property type="entry name" value="gamma-Crystallin-like"/>
    <property type="match status" value="2"/>
</dbReference>
<comment type="function">
    <text evidence="1">Crystallins are the dominant structural components of the vertebrate eye lens.</text>
</comment>
<sequence>MRIYERPNFQGQMMEFSEDCESVQENFCSHDIYSCNVMEGYWTLYEQPNYRGRQYFMRPGEYRKFSDGGHLRHHRIIFYEDRNFGGQHHECMSDCSDLHSRFEECRSIRVESGMFMIYDRPGFMGTQFYMKKGEYSDYMGMTGMNDCVRSCRVIPKHNGSFKMRLYEHFDMGGQMMELTDNCPNLNERFHMSNVNSCNVMDGHWLMYEQPNYRGRHYYMRPGQYKSFNEWSGNNSRIGSIRRLMDL</sequence>
<dbReference type="PRINTS" id="PR01367">
    <property type="entry name" value="BGCRYSTALLIN"/>
</dbReference>
<dbReference type="OrthoDB" id="8407241at2759"/>
<evidence type="ECO:0000256" key="2">
    <source>
        <dbReference type="ARBA" id="ARBA00009646"/>
    </source>
</evidence>
<evidence type="ECO:0000256" key="3">
    <source>
        <dbReference type="ARBA" id="ARBA00022613"/>
    </source>
</evidence>
<feature type="domain" description="Beta/gamma crystallin 'Greek key'" evidence="5">
    <location>
        <begin position="1"/>
        <end position="39"/>
    </location>
</feature>
<evidence type="ECO:0000313" key="7">
    <source>
        <dbReference type="Proteomes" id="UP000518266"/>
    </source>
</evidence>
<dbReference type="InterPro" id="IPR050252">
    <property type="entry name" value="Beta/Gamma-Crystallin"/>
</dbReference>
<keyword evidence="3" id="KW-0273">Eye lens protein</keyword>
<comment type="caution">
    <text evidence="6">The sequence shown here is derived from an EMBL/GenBank/DDBJ whole genome shotgun (WGS) entry which is preliminary data.</text>
</comment>
<comment type="similarity">
    <text evidence="2">Belongs to the beta/gamma-crystallin family.</text>
</comment>
<organism evidence="6 7">
    <name type="scientific">Dissostichus mawsoni</name>
    <name type="common">Antarctic cod</name>
    <dbReference type="NCBI Taxonomy" id="36200"/>
    <lineage>
        <taxon>Eukaryota</taxon>
        <taxon>Metazoa</taxon>
        <taxon>Chordata</taxon>
        <taxon>Craniata</taxon>
        <taxon>Vertebrata</taxon>
        <taxon>Euteleostomi</taxon>
        <taxon>Actinopterygii</taxon>
        <taxon>Neopterygii</taxon>
        <taxon>Teleostei</taxon>
        <taxon>Neoteleostei</taxon>
        <taxon>Acanthomorphata</taxon>
        <taxon>Eupercaria</taxon>
        <taxon>Perciformes</taxon>
        <taxon>Notothenioidei</taxon>
        <taxon>Nototheniidae</taxon>
        <taxon>Dissostichus</taxon>
    </lineage>
</organism>
<dbReference type="Pfam" id="PF00030">
    <property type="entry name" value="Crystall"/>
    <property type="match status" value="3"/>
</dbReference>
<dbReference type="EMBL" id="JAAKFY010000018">
    <property type="protein sequence ID" value="KAF3843554.1"/>
    <property type="molecule type" value="Genomic_DNA"/>
</dbReference>
<dbReference type="GO" id="GO:0005212">
    <property type="term" value="F:structural constituent of eye lens"/>
    <property type="evidence" value="ECO:0007669"/>
    <property type="project" value="UniProtKB-KW"/>
</dbReference>
<proteinExistence type="inferred from homology"/>
<keyword evidence="7" id="KW-1185">Reference proteome</keyword>
<evidence type="ECO:0000256" key="1">
    <source>
        <dbReference type="ARBA" id="ARBA00003689"/>
    </source>
</evidence>
<feature type="domain" description="Beta/gamma crystallin 'Greek key'" evidence="5">
    <location>
        <begin position="113"/>
        <end position="155"/>
    </location>
</feature>
<dbReference type="Proteomes" id="UP000518266">
    <property type="component" value="Unassembled WGS sequence"/>
</dbReference>
<feature type="domain" description="Beta/gamma crystallin 'Greek key'" evidence="5">
    <location>
        <begin position="74"/>
        <end position="112"/>
    </location>
</feature>
<evidence type="ECO:0000256" key="4">
    <source>
        <dbReference type="ARBA" id="ARBA00022737"/>
    </source>
</evidence>
<dbReference type="GO" id="GO:0007601">
    <property type="term" value="P:visual perception"/>
    <property type="evidence" value="ECO:0007669"/>
    <property type="project" value="TreeGrafter"/>
</dbReference>
<evidence type="ECO:0000313" key="6">
    <source>
        <dbReference type="EMBL" id="KAF3843554.1"/>
    </source>
</evidence>
<dbReference type="Gene3D" id="2.60.20.10">
    <property type="entry name" value="Crystallins"/>
    <property type="match status" value="3"/>
</dbReference>